<comment type="caution">
    <text evidence="1">The sequence shown here is derived from an EMBL/GenBank/DDBJ whole genome shotgun (WGS) entry which is preliminary data.</text>
</comment>
<reference evidence="1" key="1">
    <citation type="journal article" date="2014" name="Front. Microbiol.">
        <title>High frequency of phylogenetically diverse reductive dehalogenase-homologous genes in deep subseafloor sedimentary metagenomes.</title>
        <authorList>
            <person name="Kawai M."/>
            <person name="Futagami T."/>
            <person name="Toyoda A."/>
            <person name="Takaki Y."/>
            <person name="Nishi S."/>
            <person name="Hori S."/>
            <person name="Arai W."/>
            <person name="Tsubouchi T."/>
            <person name="Morono Y."/>
            <person name="Uchiyama I."/>
            <person name="Ito T."/>
            <person name="Fujiyama A."/>
            <person name="Inagaki F."/>
            <person name="Takami H."/>
        </authorList>
    </citation>
    <scope>NUCLEOTIDE SEQUENCE</scope>
    <source>
        <strain evidence="1">Expedition CK06-06</strain>
    </source>
</reference>
<sequence length="48" mass="5677">DSLDEIDDIIASDRWREIAPAGQKMVQERHMIENRRDQILKVYNAYCA</sequence>
<evidence type="ECO:0000313" key="1">
    <source>
        <dbReference type="EMBL" id="GAI41069.1"/>
    </source>
</evidence>
<organism evidence="1">
    <name type="scientific">marine sediment metagenome</name>
    <dbReference type="NCBI Taxonomy" id="412755"/>
    <lineage>
        <taxon>unclassified sequences</taxon>
        <taxon>metagenomes</taxon>
        <taxon>ecological metagenomes</taxon>
    </lineage>
</organism>
<gene>
    <name evidence="1" type="ORF">S06H3_42733</name>
</gene>
<feature type="non-terminal residue" evidence="1">
    <location>
        <position position="1"/>
    </location>
</feature>
<dbReference type="AlphaFoldDB" id="X1QCS9"/>
<dbReference type="EMBL" id="BARV01026450">
    <property type="protein sequence ID" value="GAI41069.1"/>
    <property type="molecule type" value="Genomic_DNA"/>
</dbReference>
<name>X1QCS9_9ZZZZ</name>
<protein>
    <submittedName>
        <fullName evidence="1">Uncharacterized protein</fullName>
    </submittedName>
</protein>
<accession>X1QCS9</accession>
<proteinExistence type="predicted"/>